<feature type="compositionally biased region" description="Low complexity" evidence="1">
    <location>
        <begin position="90"/>
        <end position="100"/>
    </location>
</feature>
<proteinExistence type="predicted"/>
<keyword evidence="3" id="KW-1185">Reference proteome</keyword>
<evidence type="ECO:0000313" key="2">
    <source>
        <dbReference type="EMBL" id="KAK4215240.1"/>
    </source>
</evidence>
<organism evidence="2 3">
    <name type="scientific">Rhypophila decipiens</name>
    <dbReference type="NCBI Taxonomy" id="261697"/>
    <lineage>
        <taxon>Eukaryota</taxon>
        <taxon>Fungi</taxon>
        <taxon>Dikarya</taxon>
        <taxon>Ascomycota</taxon>
        <taxon>Pezizomycotina</taxon>
        <taxon>Sordariomycetes</taxon>
        <taxon>Sordariomycetidae</taxon>
        <taxon>Sordariales</taxon>
        <taxon>Naviculisporaceae</taxon>
        <taxon>Rhypophila</taxon>
    </lineage>
</organism>
<feature type="compositionally biased region" description="Basic and acidic residues" evidence="1">
    <location>
        <begin position="123"/>
        <end position="134"/>
    </location>
</feature>
<comment type="caution">
    <text evidence="2">The sequence shown here is derived from an EMBL/GenBank/DDBJ whole genome shotgun (WGS) entry which is preliminary data.</text>
</comment>
<feature type="compositionally biased region" description="Low complexity" evidence="1">
    <location>
        <begin position="112"/>
        <end position="122"/>
    </location>
</feature>
<reference evidence="2" key="1">
    <citation type="journal article" date="2023" name="Mol. Phylogenet. Evol.">
        <title>Genome-scale phylogeny and comparative genomics of the fungal order Sordariales.</title>
        <authorList>
            <person name="Hensen N."/>
            <person name="Bonometti L."/>
            <person name="Westerberg I."/>
            <person name="Brannstrom I.O."/>
            <person name="Guillou S."/>
            <person name="Cros-Aarteil S."/>
            <person name="Calhoun S."/>
            <person name="Haridas S."/>
            <person name="Kuo A."/>
            <person name="Mondo S."/>
            <person name="Pangilinan J."/>
            <person name="Riley R."/>
            <person name="LaButti K."/>
            <person name="Andreopoulos B."/>
            <person name="Lipzen A."/>
            <person name="Chen C."/>
            <person name="Yan M."/>
            <person name="Daum C."/>
            <person name="Ng V."/>
            <person name="Clum A."/>
            <person name="Steindorff A."/>
            <person name="Ohm R.A."/>
            <person name="Martin F."/>
            <person name="Silar P."/>
            <person name="Natvig D.O."/>
            <person name="Lalanne C."/>
            <person name="Gautier V."/>
            <person name="Ament-Velasquez S.L."/>
            <person name="Kruys A."/>
            <person name="Hutchinson M.I."/>
            <person name="Powell A.J."/>
            <person name="Barry K."/>
            <person name="Miller A.N."/>
            <person name="Grigoriev I.V."/>
            <person name="Debuchy R."/>
            <person name="Gladieux P."/>
            <person name="Hiltunen Thoren M."/>
            <person name="Johannesson H."/>
        </authorList>
    </citation>
    <scope>NUCLEOTIDE SEQUENCE</scope>
    <source>
        <strain evidence="2">PSN293</strain>
    </source>
</reference>
<dbReference type="AlphaFoldDB" id="A0AAN6YCA2"/>
<dbReference type="EMBL" id="MU858082">
    <property type="protein sequence ID" value="KAK4215240.1"/>
    <property type="molecule type" value="Genomic_DNA"/>
</dbReference>
<evidence type="ECO:0000313" key="3">
    <source>
        <dbReference type="Proteomes" id="UP001301769"/>
    </source>
</evidence>
<feature type="compositionally biased region" description="Acidic residues" evidence="1">
    <location>
        <begin position="135"/>
        <end position="157"/>
    </location>
</feature>
<protein>
    <submittedName>
        <fullName evidence="2">Uncharacterized protein</fullName>
    </submittedName>
</protein>
<accession>A0AAN6YCA2</accession>
<feature type="region of interest" description="Disordered" evidence="1">
    <location>
        <begin position="54"/>
        <end position="157"/>
    </location>
</feature>
<sequence length="157" mass="16699">MSSADLTDSERKFLETAMTCLKSPPELDTAKLAEKLGIKPKSVTNKWWEIKKKLWGNANHTPVATPRKGGDDDDASAAASTGNKRKRTAADAGDGASPAPKARKPRAKKEPGAAGKAKAAKNVKPEAKVEAKVESEEEDEKKEDIVGSDDDTDVGDV</sequence>
<evidence type="ECO:0000256" key="1">
    <source>
        <dbReference type="SAM" id="MobiDB-lite"/>
    </source>
</evidence>
<gene>
    <name evidence="2" type="ORF">QBC37DRAFT_398826</name>
</gene>
<dbReference type="Proteomes" id="UP001301769">
    <property type="component" value="Unassembled WGS sequence"/>
</dbReference>
<name>A0AAN6YCA2_9PEZI</name>
<reference evidence="2" key="2">
    <citation type="submission" date="2023-05" db="EMBL/GenBank/DDBJ databases">
        <authorList>
            <consortium name="Lawrence Berkeley National Laboratory"/>
            <person name="Steindorff A."/>
            <person name="Hensen N."/>
            <person name="Bonometti L."/>
            <person name="Westerberg I."/>
            <person name="Brannstrom I.O."/>
            <person name="Guillou S."/>
            <person name="Cros-Aarteil S."/>
            <person name="Calhoun S."/>
            <person name="Haridas S."/>
            <person name="Kuo A."/>
            <person name="Mondo S."/>
            <person name="Pangilinan J."/>
            <person name="Riley R."/>
            <person name="Labutti K."/>
            <person name="Andreopoulos B."/>
            <person name="Lipzen A."/>
            <person name="Chen C."/>
            <person name="Yanf M."/>
            <person name="Daum C."/>
            <person name="Ng V."/>
            <person name="Clum A."/>
            <person name="Ohm R."/>
            <person name="Martin F."/>
            <person name="Silar P."/>
            <person name="Natvig D."/>
            <person name="Lalanne C."/>
            <person name="Gautier V."/>
            <person name="Ament-Velasquez S.L."/>
            <person name="Kruys A."/>
            <person name="Hutchinson M.I."/>
            <person name="Powell A.J."/>
            <person name="Barry K."/>
            <person name="Miller A.N."/>
            <person name="Grigoriev I.V."/>
            <person name="Debuchy R."/>
            <person name="Gladieux P."/>
            <person name="Thoren M.H."/>
            <person name="Johannesson H."/>
        </authorList>
    </citation>
    <scope>NUCLEOTIDE SEQUENCE</scope>
    <source>
        <strain evidence="2">PSN293</strain>
    </source>
</reference>